<dbReference type="Pfam" id="PF14693">
    <property type="entry name" value="Ribosomal_TL5_C"/>
    <property type="match status" value="1"/>
</dbReference>
<dbReference type="RefSeq" id="WP_013157170.1">
    <property type="nucleotide sequence ID" value="NC_014212.1"/>
</dbReference>
<feature type="region of interest" description="Disordered" evidence="6">
    <location>
        <begin position="181"/>
        <end position="205"/>
    </location>
</feature>
<dbReference type="Gene3D" id="2.170.120.20">
    <property type="entry name" value="Ribosomal protein L25, beta domain"/>
    <property type="match status" value="1"/>
</dbReference>
<dbReference type="HAMAP" id="MF_01334">
    <property type="entry name" value="Ribosomal_bL25_CTC"/>
    <property type="match status" value="1"/>
</dbReference>
<feature type="compositionally biased region" description="Low complexity" evidence="6">
    <location>
        <begin position="184"/>
        <end position="194"/>
    </location>
</feature>
<comment type="function">
    <text evidence="5">This is one of the proteins that binds to the 5S RNA in the ribosome where it forms part of the central protuberance.</text>
</comment>
<dbReference type="PANTHER" id="PTHR33284:SF1">
    <property type="entry name" value="RIBOSOMAL PROTEIN L25_GLN-TRNA SYNTHETASE, ANTI-CODON-BINDING DOMAIN-CONTAINING PROTEIN"/>
    <property type="match status" value="1"/>
</dbReference>
<protein>
    <recommendedName>
        <fullName evidence="5">Large ribosomal subunit protein bL25</fullName>
    </recommendedName>
    <alternativeName>
        <fullName evidence="5">General stress protein CTC</fullName>
    </alternativeName>
</protein>
<evidence type="ECO:0000256" key="4">
    <source>
        <dbReference type="ARBA" id="ARBA00023274"/>
    </source>
</evidence>
<dbReference type="CDD" id="cd00495">
    <property type="entry name" value="Ribosomal_L25_TL5_CTC"/>
    <property type="match status" value="1"/>
</dbReference>
<dbReference type="NCBIfam" id="TIGR00731">
    <property type="entry name" value="bL25_bact_ctc"/>
    <property type="match status" value="1"/>
</dbReference>
<feature type="compositionally biased region" description="Basic and acidic residues" evidence="6">
    <location>
        <begin position="195"/>
        <end position="205"/>
    </location>
</feature>
<evidence type="ECO:0000259" key="7">
    <source>
        <dbReference type="Pfam" id="PF01386"/>
    </source>
</evidence>
<dbReference type="GO" id="GO:0006412">
    <property type="term" value="P:translation"/>
    <property type="evidence" value="ECO:0007669"/>
    <property type="project" value="UniProtKB-UniRule"/>
</dbReference>
<dbReference type="InterPro" id="IPR029751">
    <property type="entry name" value="Ribosomal_L25_dom"/>
</dbReference>
<dbReference type="EMBL" id="CP002042">
    <property type="protein sequence ID" value="ADH62581.1"/>
    <property type="molecule type" value="Genomic_DNA"/>
</dbReference>
<dbReference type="GO" id="GO:0022625">
    <property type="term" value="C:cytosolic large ribosomal subunit"/>
    <property type="evidence" value="ECO:0007669"/>
    <property type="project" value="TreeGrafter"/>
</dbReference>
<dbReference type="InterPro" id="IPR020930">
    <property type="entry name" value="Ribosomal_uL5_bac-type"/>
</dbReference>
<dbReference type="HOGENOM" id="CLU_075939_2_0_0"/>
<evidence type="ECO:0000256" key="1">
    <source>
        <dbReference type="ARBA" id="ARBA00022730"/>
    </source>
</evidence>
<proteinExistence type="inferred from homology"/>
<feature type="domain" description="Large ribosomal subunit protein bL25 L25" evidence="7">
    <location>
        <begin position="5"/>
        <end position="87"/>
    </location>
</feature>
<keyword evidence="3 5" id="KW-0689">Ribosomal protein</keyword>
<name>D7BAQ9_ALLS1</name>
<dbReference type="eggNOG" id="COG1825">
    <property type="taxonomic scope" value="Bacteria"/>
</dbReference>
<feature type="region of interest" description="Disordered" evidence="6">
    <location>
        <begin position="1"/>
        <end position="20"/>
    </location>
</feature>
<keyword evidence="4 5" id="KW-0687">Ribonucleoprotein</keyword>
<dbReference type="InterPro" id="IPR020056">
    <property type="entry name" value="Rbsml_bL25/Gln-tRNA_synth_N"/>
</dbReference>
<evidence type="ECO:0000256" key="5">
    <source>
        <dbReference type="HAMAP-Rule" id="MF_01334"/>
    </source>
</evidence>
<dbReference type="STRING" id="526227.Mesil_0664"/>
<evidence type="ECO:0000256" key="6">
    <source>
        <dbReference type="SAM" id="MobiDB-lite"/>
    </source>
</evidence>
<dbReference type="Pfam" id="PF01386">
    <property type="entry name" value="Ribosomal_L25p"/>
    <property type="match status" value="1"/>
</dbReference>
<comment type="subunit">
    <text evidence="5">Part of the 50S ribosomal subunit; part of the 5S rRNA/L5/L18/L25 subcomplex. Contacts the 5S rRNA. Binds to the 5S rRNA independently of L5 and L18.</text>
</comment>
<dbReference type="KEGG" id="msv:Mesil_0664"/>
<keyword evidence="1 5" id="KW-0699">rRNA-binding</keyword>
<dbReference type="Proteomes" id="UP000001916">
    <property type="component" value="Chromosome"/>
</dbReference>
<dbReference type="InterPro" id="IPR011035">
    <property type="entry name" value="Ribosomal_bL25/Gln-tRNA_synth"/>
</dbReference>
<dbReference type="AlphaFoldDB" id="D7BAQ9"/>
<sequence length="205" mass="22899">MEYRLKAYHRESENPERLRDSGKLPGILYNKQMNEKVYVDLGEFDKVFRQASIHHVITLELDGKTQDVLVRQVNLDKRKRRPSHVDFYALSDEPVAMYVPLKFVGTPQGVRLGGVMDTVLRDIEVKVSPRNIPDFIEVDVSGLGIGDSLHLSDLKLPPGVKLNMKGDSTVVTIVPPEDAEKLATETAAPAAAEPEVIKKGKVEEE</sequence>
<gene>
    <name evidence="5" type="primary">rplY</name>
    <name evidence="5" type="synonym">ctc</name>
    <name evidence="9" type="ordered locus">Mesil_0664</name>
</gene>
<evidence type="ECO:0000313" key="9">
    <source>
        <dbReference type="EMBL" id="ADH62581.1"/>
    </source>
</evidence>
<dbReference type="InterPro" id="IPR001021">
    <property type="entry name" value="Ribosomal_bL25_long"/>
</dbReference>
<evidence type="ECO:0000313" key="10">
    <source>
        <dbReference type="Proteomes" id="UP000001916"/>
    </source>
</evidence>
<dbReference type="GO" id="GO:0008097">
    <property type="term" value="F:5S rRNA binding"/>
    <property type="evidence" value="ECO:0007669"/>
    <property type="project" value="InterPro"/>
</dbReference>
<comment type="similarity">
    <text evidence="5">Belongs to the bacterial ribosomal protein bL25 family. CTC subfamily.</text>
</comment>
<dbReference type="GO" id="GO:0003735">
    <property type="term" value="F:structural constituent of ribosome"/>
    <property type="evidence" value="ECO:0007669"/>
    <property type="project" value="InterPro"/>
</dbReference>
<organism evidence="9 10">
    <name type="scientific">Allomeiothermus silvanus (strain ATCC 700542 / DSM 9946 / NBRC 106475 / NCIMB 13440 / VI-R2)</name>
    <name type="common">Thermus silvanus</name>
    <dbReference type="NCBI Taxonomy" id="526227"/>
    <lineage>
        <taxon>Bacteria</taxon>
        <taxon>Thermotogati</taxon>
        <taxon>Deinococcota</taxon>
        <taxon>Deinococci</taxon>
        <taxon>Thermales</taxon>
        <taxon>Thermaceae</taxon>
        <taxon>Allomeiothermus</taxon>
    </lineage>
</organism>
<dbReference type="SUPFAM" id="SSF50715">
    <property type="entry name" value="Ribosomal protein L25-like"/>
    <property type="match status" value="1"/>
</dbReference>
<keyword evidence="10" id="KW-1185">Reference proteome</keyword>
<dbReference type="PANTHER" id="PTHR33284">
    <property type="entry name" value="RIBOSOMAL PROTEIN L25/GLN-TRNA SYNTHETASE, ANTI-CODON-BINDING DOMAIN-CONTAINING PROTEIN"/>
    <property type="match status" value="1"/>
</dbReference>
<evidence type="ECO:0000256" key="2">
    <source>
        <dbReference type="ARBA" id="ARBA00022884"/>
    </source>
</evidence>
<dbReference type="InterPro" id="IPR037121">
    <property type="entry name" value="Ribosomal_bL25_C"/>
</dbReference>
<reference evidence="9 10" key="1">
    <citation type="journal article" date="2010" name="Stand. Genomic Sci.">
        <title>Complete genome sequence of Meiothermus silvanus type strain (VI-R2).</title>
        <authorList>
            <person name="Sikorski J."/>
            <person name="Tindall B.J."/>
            <person name="Lowry S."/>
            <person name="Lucas S."/>
            <person name="Nolan M."/>
            <person name="Copeland A."/>
            <person name="Glavina Del Rio T."/>
            <person name="Tice H."/>
            <person name="Cheng J.F."/>
            <person name="Han C."/>
            <person name="Pitluck S."/>
            <person name="Liolios K."/>
            <person name="Ivanova N."/>
            <person name="Mavromatis K."/>
            <person name="Mikhailova N."/>
            <person name="Pati A."/>
            <person name="Goodwin L."/>
            <person name="Chen A."/>
            <person name="Palaniappan K."/>
            <person name="Land M."/>
            <person name="Hauser L."/>
            <person name="Chang Y.J."/>
            <person name="Jeffries C.D."/>
            <person name="Rohde M."/>
            <person name="Goker M."/>
            <person name="Woyke T."/>
            <person name="Bristow J."/>
            <person name="Eisen J.A."/>
            <person name="Markowitz V."/>
            <person name="Hugenholtz P."/>
            <person name="Kyrpides N.C."/>
            <person name="Klenk H.P."/>
            <person name="Lapidus A."/>
        </authorList>
    </citation>
    <scope>NUCLEOTIDE SEQUENCE [LARGE SCALE GENOMIC DNA]</scope>
    <source>
        <strain evidence="10">ATCC 700542 / DSM 9946 / VI-R2</strain>
    </source>
</reference>
<feature type="domain" description="Large ribosomal subunit protein bL25 beta" evidence="8">
    <location>
        <begin position="95"/>
        <end position="176"/>
    </location>
</feature>
<dbReference type="InterPro" id="IPR020057">
    <property type="entry name" value="Ribosomal_bL25_b-dom"/>
</dbReference>
<keyword evidence="2 5" id="KW-0694">RNA-binding</keyword>
<dbReference type="Gene3D" id="2.40.240.10">
    <property type="entry name" value="Ribosomal Protein L25, Chain P"/>
    <property type="match status" value="1"/>
</dbReference>
<evidence type="ECO:0000256" key="3">
    <source>
        <dbReference type="ARBA" id="ARBA00022980"/>
    </source>
</evidence>
<evidence type="ECO:0000259" key="8">
    <source>
        <dbReference type="Pfam" id="PF14693"/>
    </source>
</evidence>
<accession>D7BAQ9</accession>
<dbReference type="OrthoDB" id="9790002at2"/>